<feature type="transmembrane region" description="Helical" evidence="6">
    <location>
        <begin position="26"/>
        <end position="48"/>
    </location>
</feature>
<feature type="transmembrane region" description="Helical" evidence="6">
    <location>
        <begin position="60"/>
        <end position="80"/>
    </location>
</feature>
<dbReference type="SUPFAM" id="SSF103473">
    <property type="entry name" value="MFS general substrate transporter"/>
    <property type="match status" value="1"/>
</dbReference>
<dbReference type="CDD" id="cd17324">
    <property type="entry name" value="MFS_NepI_like"/>
    <property type="match status" value="1"/>
</dbReference>
<evidence type="ECO:0000256" key="4">
    <source>
        <dbReference type="ARBA" id="ARBA00022989"/>
    </source>
</evidence>
<dbReference type="InterPro" id="IPR011701">
    <property type="entry name" value="MFS"/>
</dbReference>
<dbReference type="InterPro" id="IPR020846">
    <property type="entry name" value="MFS_dom"/>
</dbReference>
<keyword evidence="5 6" id="KW-0472">Membrane</keyword>
<evidence type="ECO:0000256" key="5">
    <source>
        <dbReference type="ARBA" id="ARBA00023136"/>
    </source>
</evidence>
<dbReference type="PROSITE" id="PS50850">
    <property type="entry name" value="MFS"/>
    <property type="match status" value="1"/>
</dbReference>
<evidence type="ECO:0000256" key="1">
    <source>
        <dbReference type="ARBA" id="ARBA00004651"/>
    </source>
</evidence>
<feature type="transmembrane region" description="Helical" evidence="6">
    <location>
        <begin position="256"/>
        <end position="280"/>
    </location>
</feature>
<organism evidence="8 9">
    <name type="scientific">Streptomyces durmitorensis</name>
    <dbReference type="NCBI Taxonomy" id="319947"/>
    <lineage>
        <taxon>Bacteria</taxon>
        <taxon>Bacillati</taxon>
        <taxon>Actinomycetota</taxon>
        <taxon>Actinomycetes</taxon>
        <taxon>Kitasatosporales</taxon>
        <taxon>Streptomycetaceae</taxon>
        <taxon>Streptomyces</taxon>
    </lineage>
</organism>
<feature type="transmembrane region" description="Helical" evidence="6">
    <location>
        <begin position="287"/>
        <end position="307"/>
    </location>
</feature>
<feature type="transmembrane region" description="Helical" evidence="6">
    <location>
        <begin position="348"/>
        <end position="369"/>
    </location>
</feature>
<keyword evidence="2" id="KW-1003">Cell membrane</keyword>
<dbReference type="EMBL" id="CP097289">
    <property type="protein sequence ID" value="UQT55433.1"/>
    <property type="molecule type" value="Genomic_DNA"/>
</dbReference>
<comment type="subcellular location">
    <subcellularLocation>
        <location evidence="1">Cell membrane</location>
        <topology evidence="1">Multi-pass membrane protein</topology>
    </subcellularLocation>
</comment>
<dbReference type="InterPro" id="IPR036259">
    <property type="entry name" value="MFS_trans_sf"/>
</dbReference>
<dbReference type="Proteomes" id="UP000829992">
    <property type="component" value="Chromosome"/>
</dbReference>
<feature type="transmembrane region" description="Helical" evidence="6">
    <location>
        <begin position="121"/>
        <end position="139"/>
    </location>
</feature>
<evidence type="ECO:0000256" key="2">
    <source>
        <dbReference type="ARBA" id="ARBA00022475"/>
    </source>
</evidence>
<feature type="transmembrane region" description="Helical" evidence="6">
    <location>
        <begin position="375"/>
        <end position="399"/>
    </location>
</feature>
<gene>
    <name evidence="8" type="ORF">M4V62_10195</name>
</gene>
<feature type="domain" description="Major facilitator superfamily (MFS) profile" evidence="7">
    <location>
        <begin position="26"/>
        <end position="400"/>
    </location>
</feature>
<feature type="transmembrane region" description="Helical" evidence="6">
    <location>
        <begin position="151"/>
        <end position="172"/>
    </location>
</feature>
<feature type="transmembrane region" description="Helical" evidence="6">
    <location>
        <begin position="178"/>
        <end position="203"/>
    </location>
</feature>
<dbReference type="Gene3D" id="1.20.1250.20">
    <property type="entry name" value="MFS general substrate transporter like domains"/>
    <property type="match status" value="1"/>
</dbReference>
<evidence type="ECO:0000313" key="9">
    <source>
        <dbReference type="Proteomes" id="UP000829992"/>
    </source>
</evidence>
<evidence type="ECO:0000256" key="3">
    <source>
        <dbReference type="ARBA" id="ARBA00022692"/>
    </source>
</evidence>
<reference evidence="8 9" key="1">
    <citation type="submission" date="2022-05" db="EMBL/GenBank/DDBJ databases">
        <authorList>
            <person name="Zhou X."/>
            <person name="Li K."/>
            <person name="Man Y."/>
        </authorList>
    </citation>
    <scope>NUCLEOTIDE SEQUENCE [LARGE SCALE GENOMIC DNA]</scope>
    <source>
        <strain evidence="8 9">MS405</strain>
    </source>
</reference>
<feature type="transmembrane region" description="Helical" evidence="6">
    <location>
        <begin position="313"/>
        <end position="336"/>
    </location>
</feature>
<dbReference type="PANTHER" id="PTHR43124">
    <property type="entry name" value="PURINE EFFLUX PUMP PBUE"/>
    <property type="match status" value="1"/>
</dbReference>
<evidence type="ECO:0000256" key="6">
    <source>
        <dbReference type="SAM" id="Phobius"/>
    </source>
</evidence>
<proteinExistence type="predicted"/>
<dbReference type="Pfam" id="PF07690">
    <property type="entry name" value="MFS_1"/>
    <property type="match status" value="1"/>
</dbReference>
<dbReference type="RefSeq" id="WP_249586922.1">
    <property type="nucleotide sequence ID" value="NZ_BAAAQL010000008.1"/>
</dbReference>
<dbReference type="InterPro" id="IPR050189">
    <property type="entry name" value="MFS_Efflux_Transporters"/>
</dbReference>
<dbReference type="PANTHER" id="PTHR43124:SF3">
    <property type="entry name" value="CHLORAMPHENICOL EFFLUX PUMP RV0191"/>
    <property type="match status" value="1"/>
</dbReference>
<keyword evidence="3 6" id="KW-0812">Transmembrane</keyword>
<name>A0ABY4PNP2_9ACTN</name>
<feature type="transmembrane region" description="Helical" evidence="6">
    <location>
        <begin position="223"/>
        <end position="244"/>
    </location>
</feature>
<keyword evidence="4 6" id="KW-1133">Transmembrane helix</keyword>
<evidence type="ECO:0000313" key="8">
    <source>
        <dbReference type="EMBL" id="UQT55433.1"/>
    </source>
</evidence>
<protein>
    <submittedName>
        <fullName evidence="8">MFS transporter</fullName>
    </submittedName>
</protein>
<sequence length="405" mass="41436">MPVPLTSPSSAGASAFARSRFSGWPAVIAVTLGIFSIVTTEILPIGLLTPIGDTFAISDGTAGLMMTLPGILAAVAAPTVTVTTGRVDRRRMLCALILVLALANFLAALAPGYWLMLVSRILVGLVIGAFWSIGSGLAARLVPEAQAGRATAVIFSAVPLGSVLGVPAGTLLGQLAGWRVVFAVMGVLTLAVLAALVVSVPSLPPKSVTRLTVLRDLLGMPRVRVGLVVTFLIVTAHFGTYTYVTPFLADVTHAGPQLITVFLLAYGAAGIAGNFIAGAWVRREPRVTFMVAACLLAAATLLMPVLGTGKSGALALLLVWGVAYGAVPVCSQTWFVTAAPGAPEAASVVFTSSFQATFAFGALAGGVVVDAVSTSVVMALGGIAAVLAAVTVAVPLPVLRRRRRW</sequence>
<keyword evidence="9" id="KW-1185">Reference proteome</keyword>
<evidence type="ECO:0000259" key="7">
    <source>
        <dbReference type="PROSITE" id="PS50850"/>
    </source>
</evidence>
<feature type="transmembrane region" description="Helical" evidence="6">
    <location>
        <begin position="92"/>
        <end position="115"/>
    </location>
</feature>
<accession>A0ABY4PNP2</accession>